<dbReference type="EMBL" id="JBGFUD010001973">
    <property type="protein sequence ID" value="MFH4976987.1"/>
    <property type="molecule type" value="Genomic_DNA"/>
</dbReference>
<reference evidence="1 2" key="1">
    <citation type="submission" date="2024-08" db="EMBL/GenBank/DDBJ databases">
        <title>Gnathostoma spinigerum genome.</title>
        <authorList>
            <person name="Gonzalez-Bertolin B."/>
            <person name="Monzon S."/>
            <person name="Zaballos A."/>
            <person name="Jimenez P."/>
            <person name="Dekumyoy P."/>
            <person name="Varona S."/>
            <person name="Cuesta I."/>
            <person name="Sumanam S."/>
            <person name="Adisakwattana P."/>
            <person name="Gasser R.B."/>
            <person name="Hernandez-Gonzalez A."/>
            <person name="Young N.D."/>
            <person name="Perteguer M.J."/>
        </authorList>
    </citation>
    <scope>NUCLEOTIDE SEQUENCE [LARGE SCALE GENOMIC DNA]</scope>
    <source>
        <strain evidence="1">AL3</strain>
        <tissue evidence="1">Liver</tissue>
    </source>
</reference>
<accession>A0ABD6EK89</accession>
<dbReference type="Proteomes" id="UP001608902">
    <property type="component" value="Unassembled WGS sequence"/>
</dbReference>
<evidence type="ECO:0008006" key="3">
    <source>
        <dbReference type="Google" id="ProtNLM"/>
    </source>
</evidence>
<proteinExistence type="predicted"/>
<comment type="caution">
    <text evidence="1">The sequence shown here is derived from an EMBL/GenBank/DDBJ whole genome shotgun (WGS) entry which is preliminary data.</text>
</comment>
<dbReference type="AlphaFoldDB" id="A0ABD6EK89"/>
<name>A0ABD6EK89_9BILA</name>
<organism evidence="1 2">
    <name type="scientific">Gnathostoma spinigerum</name>
    <dbReference type="NCBI Taxonomy" id="75299"/>
    <lineage>
        <taxon>Eukaryota</taxon>
        <taxon>Metazoa</taxon>
        <taxon>Ecdysozoa</taxon>
        <taxon>Nematoda</taxon>
        <taxon>Chromadorea</taxon>
        <taxon>Rhabditida</taxon>
        <taxon>Spirurina</taxon>
        <taxon>Gnathostomatomorpha</taxon>
        <taxon>Gnathostomatoidea</taxon>
        <taxon>Gnathostomatidae</taxon>
        <taxon>Gnathostoma</taxon>
    </lineage>
</organism>
<dbReference type="PANTHER" id="PTHR47027">
    <property type="entry name" value="REVERSE TRANSCRIPTASE DOMAIN-CONTAINING PROTEIN"/>
    <property type="match status" value="1"/>
</dbReference>
<gene>
    <name evidence="1" type="ORF">AB6A40_003696</name>
</gene>
<evidence type="ECO:0000313" key="2">
    <source>
        <dbReference type="Proteomes" id="UP001608902"/>
    </source>
</evidence>
<protein>
    <recommendedName>
        <fullName evidence="3">Reverse transcriptase domain-containing protein</fullName>
    </recommendedName>
</protein>
<dbReference type="PANTHER" id="PTHR47027:SF20">
    <property type="entry name" value="REVERSE TRANSCRIPTASE-LIKE PROTEIN WITH RNA-DIRECTED DNA POLYMERASE DOMAIN"/>
    <property type="match status" value="1"/>
</dbReference>
<keyword evidence="2" id="KW-1185">Reference proteome</keyword>
<evidence type="ECO:0000313" key="1">
    <source>
        <dbReference type="EMBL" id="MFH4976987.1"/>
    </source>
</evidence>
<sequence>MDHIFILNQMIERAREYRLPLCLLFVDYEKAFDNVEINAVWNALKSQGVKDSCIKILAEANSGCTTDINVFGSPIKIPIANGVRQGDYLAKTFCSLLGIQERRCQH</sequence>